<dbReference type="CDD" id="cd20558">
    <property type="entry name" value="CYCLIN_ScPCL7-like"/>
    <property type="match status" value="1"/>
</dbReference>
<name>A0AAD5RL68_9PEZI</name>
<keyword evidence="3" id="KW-1185">Reference proteome</keyword>
<dbReference type="GO" id="GO:0000307">
    <property type="term" value="C:cyclin-dependent protein kinase holoenzyme complex"/>
    <property type="evidence" value="ECO:0007669"/>
    <property type="project" value="TreeGrafter"/>
</dbReference>
<feature type="region of interest" description="Disordered" evidence="1">
    <location>
        <begin position="113"/>
        <end position="182"/>
    </location>
</feature>
<dbReference type="Pfam" id="PF08613">
    <property type="entry name" value="Cyclin"/>
    <property type="match status" value="1"/>
</dbReference>
<feature type="region of interest" description="Disordered" evidence="1">
    <location>
        <begin position="1"/>
        <end position="28"/>
    </location>
</feature>
<dbReference type="InterPro" id="IPR013922">
    <property type="entry name" value="Cyclin_PHO80-like"/>
</dbReference>
<reference evidence="2" key="1">
    <citation type="submission" date="2022-07" db="EMBL/GenBank/DDBJ databases">
        <title>Draft genome sequence of Zalerion maritima ATCC 34329, a (micro)plastics degrading marine fungus.</title>
        <authorList>
            <person name="Paco A."/>
            <person name="Goncalves M.F.M."/>
            <person name="Rocha-Santos T.A.P."/>
            <person name="Alves A."/>
        </authorList>
    </citation>
    <scope>NUCLEOTIDE SEQUENCE</scope>
    <source>
        <strain evidence="2">ATCC 34329</strain>
    </source>
</reference>
<gene>
    <name evidence="2" type="ORF">MKZ38_005047</name>
</gene>
<dbReference type="PANTHER" id="PTHR15615:SF32">
    <property type="entry name" value="PROTEIN KINASE COMPLEX COMPONENT, PUTATIVE (AFU_ORTHOLOGUE AFUA_2G07660)-RELATED"/>
    <property type="match status" value="1"/>
</dbReference>
<accession>A0AAD5RL68</accession>
<dbReference type="GO" id="GO:0019901">
    <property type="term" value="F:protein kinase binding"/>
    <property type="evidence" value="ECO:0007669"/>
    <property type="project" value="InterPro"/>
</dbReference>
<evidence type="ECO:0000256" key="1">
    <source>
        <dbReference type="SAM" id="MobiDB-lite"/>
    </source>
</evidence>
<dbReference type="GO" id="GO:0005634">
    <property type="term" value="C:nucleus"/>
    <property type="evidence" value="ECO:0007669"/>
    <property type="project" value="TreeGrafter"/>
</dbReference>
<sequence length="367" mass="39801">MVATNDSSGVHADTLIPTLPAPPTPSNDLLLAHNIKSPSPDDTADPDDIFKISPTTAMEHLTAALEALVRITGDIPPTPPAPSDIETKMRHLQAEKVKIVRSHSERSLTRLRDLAEKGGAIPGDGSGNTGGSTAAKMPQETKSGGGNTSDKENEDAEGITMKASSRSHPKLKPPPPAEQGSFFENATSAHATTKPFIVVDSNSQPLNTQHAVLTRKFYSKTPPPISITDYLARMHKYCPMSAAVYLATSLYIHRLAVEERAIAVTRRNVHRLVLAGLRVAMKALEDYRYKHVKMATVGGIRPIELARLEVGFCFLSGFELAVTEDVLKEHWRSLRLAKERGSWDQRPEGGKNGGGGGFKLTLARLKR</sequence>
<feature type="compositionally biased region" description="Gly residues" evidence="1">
    <location>
        <begin position="120"/>
        <end position="130"/>
    </location>
</feature>
<protein>
    <submittedName>
        <fullName evidence="2">Uncharacterized protein</fullName>
    </submittedName>
</protein>
<dbReference type="Gene3D" id="1.10.472.10">
    <property type="entry name" value="Cyclin-like"/>
    <property type="match status" value="1"/>
</dbReference>
<evidence type="ECO:0000313" key="2">
    <source>
        <dbReference type="EMBL" id="KAJ2897014.1"/>
    </source>
</evidence>
<comment type="caution">
    <text evidence="2">The sequence shown here is derived from an EMBL/GenBank/DDBJ whole genome shotgun (WGS) entry which is preliminary data.</text>
</comment>
<evidence type="ECO:0000313" key="3">
    <source>
        <dbReference type="Proteomes" id="UP001201980"/>
    </source>
</evidence>
<dbReference type="PANTHER" id="PTHR15615">
    <property type="match status" value="1"/>
</dbReference>
<dbReference type="GO" id="GO:0016538">
    <property type="term" value="F:cyclin-dependent protein serine/threonine kinase regulator activity"/>
    <property type="evidence" value="ECO:0007669"/>
    <property type="project" value="TreeGrafter"/>
</dbReference>
<dbReference type="Proteomes" id="UP001201980">
    <property type="component" value="Unassembled WGS sequence"/>
</dbReference>
<dbReference type="EMBL" id="JAKWBI020000300">
    <property type="protein sequence ID" value="KAJ2897014.1"/>
    <property type="molecule type" value="Genomic_DNA"/>
</dbReference>
<proteinExistence type="predicted"/>
<organism evidence="2 3">
    <name type="scientific">Zalerion maritima</name>
    <dbReference type="NCBI Taxonomy" id="339359"/>
    <lineage>
        <taxon>Eukaryota</taxon>
        <taxon>Fungi</taxon>
        <taxon>Dikarya</taxon>
        <taxon>Ascomycota</taxon>
        <taxon>Pezizomycotina</taxon>
        <taxon>Sordariomycetes</taxon>
        <taxon>Lulworthiomycetidae</taxon>
        <taxon>Lulworthiales</taxon>
        <taxon>Lulworthiaceae</taxon>
        <taxon>Zalerion</taxon>
    </lineage>
</organism>
<dbReference type="AlphaFoldDB" id="A0AAD5RL68"/>